<dbReference type="InterPro" id="IPR035890">
    <property type="entry name" value="Anti-sigma-28_factor_FlgM_sf"/>
</dbReference>
<dbReference type="AlphaFoldDB" id="A0A383BD43"/>
<keyword evidence="3" id="KW-0678">Repressor</keyword>
<organism evidence="9">
    <name type="scientific">marine metagenome</name>
    <dbReference type="NCBI Taxonomy" id="408172"/>
    <lineage>
        <taxon>unclassified sequences</taxon>
        <taxon>metagenomes</taxon>
        <taxon>ecological metagenomes</taxon>
    </lineage>
</organism>
<feature type="region of interest" description="Disordered" evidence="7">
    <location>
        <begin position="1"/>
        <end position="42"/>
    </location>
</feature>
<feature type="domain" description="Anti-sigma-28 factor FlgM C-terminal" evidence="8">
    <location>
        <begin position="47"/>
        <end position="90"/>
    </location>
</feature>
<dbReference type="GO" id="GO:0045892">
    <property type="term" value="P:negative regulation of DNA-templated transcription"/>
    <property type="evidence" value="ECO:0007669"/>
    <property type="project" value="InterPro"/>
</dbReference>
<evidence type="ECO:0000256" key="5">
    <source>
        <dbReference type="ARBA" id="ARBA00023015"/>
    </source>
</evidence>
<reference evidence="9" key="1">
    <citation type="submission" date="2018-05" db="EMBL/GenBank/DDBJ databases">
        <authorList>
            <person name="Lanie J.A."/>
            <person name="Ng W.-L."/>
            <person name="Kazmierczak K.M."/>
            <person name="Andrzejewski T.M."/>
            <person name="Davidsen T.M."/>
            <person name="Wayne K.J."/>
            <person name="Tettelin H."/>
            <person name="Glass J.I."/>
            <person name="Rusch D."/>
            <person name="Podicherti R."/>
            <person name="Tsui H.-C.T."/>
            <person name="Winkler M.E."/>
        </authorList>
    </citation>
    <scope>NUCLEOTIDE SEQUENCE</scope>
</reference>
<keyword evidence="4" id="KW-1005">Bacterial flagellum biogenesis</keyword>
<dbReference type="GO" id="GO:0044781">
    <property type="term" value="P:bacterial-type flagellum organization"/>
    <property type="evidence" value="ECO:0007669"/>
    <property type="project" value="UniProtKB-KW"/>
</dbReference>
<keyword evidence="6" id="KW-0804">Transcription</keyword>
<gene>
    <name evidence="9" type="ORF">METZ01_LOCUS470574</name>
</gene>
<keyword evidence="5" id="KW-0805">Transcription regulation</keyword>
<accession>A0A383BD43</accession>
<proteinExistence type="inferred from homology"/>
<feature type="compositionally biased region" description="Polar residues" evidence="7">
    <location>
        <begin position="1"/>
        <end position="21"/>
    </location>
</feature>
<protein>
    <recommendedName>
        <fullName evidence="2">Negative regulator of flagellin synthesis</fullName>
    </recommendedName>
</protein>
<evidence type="ECO:0000256" key="6">
    <source>
        <dbReference type="ARBA" id="ARBA00023163"/>
    </source>
</evidence>
<dbReference type="NCBIfam" id="TIGR03824">
    <property type="entry name" value="FlgM_jcvi"/>
    <property type="match status" value="1"/>
</dbReference>
<evidence type="ECO:0000256" key="2">
    <source>
        <dbReference type="ARBA" id="ARBA00017823"/>
    </source>
</evidence>
<comment type="similarity">
    <text evidence="1">Belongs to the FlgM family.</text>
</comment>
<evidence type="ECO:0000256" key="4">
    <source>
        <dbReference type="ARBA" id="ARBA00022795"/>
    </source>
</evidence>
<dbReference type="EMBL" id="UINC01199341">
    <property type="protein sequence ID" value="SVE17720.1"/>
    <property type="molecule type" value="Genomic_DNA"/>
</dbReference>
<evidence type="ECO:0000313" key="9">
    <source>
        <dbReference type="EMBL" id="SVE17720.1"/>
    </source>
</evidence>
<dbReference type="Pfam" id="PF04316">
    <property type="entry name" value="FlgM"/>
    <property type="match status" value="1"/>
</dbReference>
<dbReference type="InterPro" id="IPR031316">
    <property type="entry name" value="FlgM_C"/>
</dbReference>
<dbReference type="SUPFAM" id="SSF101498">
    <property type="entry name" value="Anti-sigma factor FlgM"/>
    <property type="match status" value="1"/>
</dbReference>
<feature type="non-terminal residue" evidence="9">
    <location>
        <position position="92"/>
    </location>
</feature>
<evidence type="ECO:0000256" key="3">
    <source>
        <dbReference type="ARBA" id="ARBA00022491"/>
    </source>
</evidence>
<evidence type="ECO:0000256" key="7">
    <source>
        <dbReference type="SAM" id="MobiDB-lite"/>
    </source>
</evidence>
<evidence type="ECO:0000256" key="1">
    <source>
        <dbReference type="ARBA" id="ARBA00005322"/>
    </source>
</evidence>
<evidence type="ECO:0000259" key="8">
    <source>
        <dbReference type="Pfam" id="PF04316"/>
    </source>
</evidence>
<name>A0A383BD43_9ZZZZ</name>
<dbReference type="InterPro" id="IPR007412">
    <property type="entry name" value="FlgM"/>
</dbReference>
<sequence>MVDNVNSVGSGRPSQVQNSPAAPSRDTANEGENQVQKAGQVPQAVDVELSDAVKQAEEKAAFDEVKVRQLKQAIESGNYPLDSRKMAESFVE</sequence>